<dbReference type="AlphaFoldDB" id="A0A229TJ94"/>
<accession>A0A229TJ94</accession>
<keyword evidence="2" id="KW-0378">Hydrolase</keyword>
<organism evidence="2 3">
    <name type="scientific">Amycolatopsis vastitatis</name>
    <dbReference type="NCBI Taxonomy" id="1905142"/>
    <lineage>
        <taxon>Bacteria</taxon>
        <taxon>Bacillati</taxon>
        <taxon>Actinomycetota</taxon>
        <taxon>Actinomycetes</taxon>
        <taxon>Pseudonocardiales</taxon>
        <taxon>Pseudonocardiaceae</taxon>
        <taxon>Amycolatopsis</taxon>
    </lineage>
</organism>
<dbReference type="InterPro" id="IPR029058">
    <property type="entry name" value="AB_hydrolase_fold"/>
</dbReference>
<dbReference type="InterPro" id="IPR000073">
    <property type="entry name" value="AB_hydrolase_1"/>
</dbReference>
<comment type="caution">
    <text evidence="2">The sequence shown here is derived from an EMBL/GenBank/DDBJ whole genome shotgun (WGS) entry which is preliminary data.</text>
</comment>
<name>A0A229TJ94_9PSEU</name>
<reference evidence="3" key="1">
    <citation type="submission" date="2017-07" db="EMBL/GenBank/DDBJ databases">
        <title>Comparative genome mining reveals phylogenetic distribution patterns of secondary metabolites in Amycolatopsis.</title>
        <authorList>
            <person name="Adamek M."/>
            <person name="Alanjary M."/>
            <person name="Sales-Ortells H."/>
            <person name="Goodfellow M."/>
            <person name="Bull A.T."/>
            <person name="Kalinowski J."/>
            <person name="Ziemert N."/>
        </authorList>
    </citation>
    <scope>NUCLEOTIDE SEQUENCE [LARGE SCALE GENOMIC DNA]</scope>
    <source>
        <strain evidence="3">H5</strain>
    </source>
</reference>
<evidence type="ECO:0000259" key="1">
    <source>
        <dbReference type="Pfam" id="PF12697"/>
    </source>
</evidence>
<keyword evidence="3" id="KW-1185">Reference proteome</keyword>
<dbReference type="OrthoDB" id="9773549at2"/>
<proteinExistence type="predicted"/>
<dbReference type="SUPFAM" id="SSF53474">
    <property type="entry name" value="alpha/beta-Hydrolases"/>
    <property type="match status" value="1"/>
</dbReference>
<protein>
    <submittedName>
        <fullName evidence="2">Alpha/beta hydrolase</fullName>
    </submittedName>
</protein>
<sequence>MRVLFVHGAFVRDGAWWWQPTADVLARHGLRSLAAVLPSCEGEPRGDLYADAAAVRALLDASPEPALLVGHSYGGMVITEAGRHPAVRRLVYVTSFLPDVGEALADFGTGEPSPWHISHGDGTAGVRKEFVRPLFAQDFDDATYAAAADRLTSQNEAVFGQPTTRAAWRSVPSTYVVCGEDRATLPETQRAQAARATDVVELPVAHHPFVTRPDVMAEVLLRRRPRA</sequence>
<gene>
    <name evidence="2" type="ORF">CF165_02005</name>
</gene>
<dbReference type="Proteomes" id="UP000215199">
    <property type="component" value="Unassembled WGS sequence"/>
</dbReference>
<dbReference type="PANTHER" id="PTHR37017:SF11">
    <property type="entry name" value="ESTERASE_LIPASE_THIOESTERASE DOMAIN-CONTAINING PROTEIN"/>
    <property type="match status" value="1"/>
</dbReference>
<dbReference type="PANTHER" id="PTHR37017">
    <property type="entry name" value="AB HYDROLASE-1 DOMAIN-CONTAINING PROTEIN-RELATED"/>
    <property type="match status" value="1"/>
</dbReference>
<dbReference type="EMBL" id="NMUL01000002">
    <property type="protein sequence ID" value="OXM71238.1"/>
    <property type="molecule type" value="Genomic_DNA"/>
</dbReference>
<dbReference type="InterPro" id="IPR052897">
    <property type="entry name" value="Sec-Metab_Biosynth_Hydrolase"/>
</dbReference>
<dbReference type="RefSeq" id="WP_093945672.1">
    <property type="nucleotide sequence ID" value="NZ_NMUL01000002.1"/>
</dbReference>
<dbReference type="Gene3D" id="3.40.50.1820">
    <property type="entry name" value="alpha/beta hydrolase"/>
    <property type="match status" value="1"/>
</dbReference>
<feature type="domain" description="AB hydrolase-1" evidence="1">
    <location>
        <begin position="3"/>
        <end position="218"/>
    </location>
</feature>
<dbReference type="GO" id="GO:0016787">
    <property type="term" value="F:hydrolase activity"/>
    <property type="evidence" value="ECO:0007669"/>
    <property type="project" value="UniProtKB-KW"/>
</dbReference>
<evidence type="ECO:0000313" key="3">
    <source>
        <dbReference type="Proteomes" id="UP000215199"/>
    </source>
</evidence>
<dbReference type="Pfam" id="PF12697">
    <property type="entry name" value="Abhydrolase_6"/>
    <property type="match status" value="1"/>
</dbReference>
<evidence type="ECO:0000313" key="2">
    <source>
        <dbReference type="EMBL" id="OXM71238.1"/>
    </source>
</evidence>